<evidence type="ECO:0000256" key="6">
    <source>
        <dbReference type="ARBA" id="ARBA00022741"/>
    </source>
</evidence>
<keyword evidence="13" id="KW-0175">Coiled coil</keyword>
<evidence type="ECO:0000256" key="7">
    <source>
        <dbReference type="ARBA" id="ARBA00022840"/>
    </source>
</evidence>
<dbReference type="InterPro" id="IPR048952">
    <property type="entry name" value="AsnRS_N"/>
</dbReference>
<evidence type="ECO:0000256" key="11">
    <source>
        <dbReference type="ARBA" id="ARBA00039867"/>
    </source>
</evidence>
<keyword evidence="9" id="KW-0030">Aminoacyl-tRNA synthetase</keyword>
<feature type="domain" description="Aminoacyl-transfer RNA synthetases class-II family profile" evidence="14">
    <location>
        <begin position="329"/>
        <end position="626"/>
    </location>
</feature>
<dbReference type="EMBL" id="CP092876">
    <property type="protein sequence ID" value="UYV77020.1"/>
    <property type="molecule type" value="Genomic_DNA"/>
</dbReference>
<keyword evidence="4" id="KW-0963">Cytoplasm</keyword>
<evidence type="ECO:0000313" key="15">
    <source>
        <dbReference type="EMBL" id="UYV77020.1"/>
    </source>
</evidence>
<dbReference type="Gene3D" id="2.40.50.140">
    <property type="entry name" value="Nucleic acid-binding proteins"/>
    <property type="match status" value="1"/>
</dbReference>
<dbReference type="InterPro" id="IPR012340">
    <property type="entry name" value="NA-bd_OB-fold"/>
</dbReference>
<dbReference type="InterPro" id="IPR045864">
    <property type="entry name" value="aa-tRNA-synth_II/BPL/LPL"/>
</dbReference>
<dbReference type="Pfam" id="PF20917">
    <property type="entry name" value="AsnRS_N"/>
    <property type="match status" value="1"/>
</dbReference>
<evidence type="ECO:0000256" key="2">
    <source>
        <dbReference type="ARBA" id="ARBA00008226"/>
    </source>
</evidence>
<keyword evidence="8" id="KW-0648">Protein biosynthesis</keyword>
<keyword evidence="16" id="KW-1185">Reference proteome</keyword>
<keyword evidence="5" id="KW-0436">Ligase</keyword>
<dbReference type="Proteomes" id="UP001235939">
    <property type="component" value="Chromosome 14"/>
</dbReference>
<accession>A0ABY6L7A9</accession>
<evidence type="ECO:0000256" key="4">
    <source>
        <dbReference type="ARBA" id="ARBA00022490"/>
    </source>
</evidence>
<dbReference type="SUPFAM" id="SSF55681">
    <property type="entry name" value="Class II aaRS and biotin synthetases"/>
    <property type="match status" value="1"/>
</dbReference>
<dbReference type="PANTHER" id="PTHR22594">
    <property type="entry name" value="ASPARTYL/LYSYL-TRNA SYNTHETASE"/>
    <property type="match status" value="1"/>
</dbReference>
<organism evidence="15 16">
    <name type="scientific">Cordylochernes scorpioides</name>
    <dbReference type="NCBI Taxonomy" id="51811"/>
    <lineage>
        <taxon>Eukaryota</taxon>
        <taxon>Metazoa</taxon>
        <taxon>Ecdysozoa</taxon>
        <taxon>Arthropoda</taxon>
        <taxon>Chelicerata</taxon>
        <taxon>Arachnida</taxon>
        <taxon>Pseudoscorpiones</taxon>
        <taxon>Cheliferoidea</taxon>
        <taxon>Chernetidae</taxon>
        <taxon>Cordylochernes</taxon>
    </lineage>
</organism>
<dbReference type="InterPro" id="IPR006195">
    <property type="entry name" value="aa-tRNA-synth_II"/>
</dbReference>
<keyword evidence="6" id="KW-0547">Nucleotide-binding</keyword>
<comment type="subcellular location">
    <subcellularLocation>
        <location evidence="1">Cytoplasm</location>
    </subcellularLocation>
</comment>
<dbReference type="PRINTS" id="PR01042">
    <property type="entry name" value="TRNASYNTHASP"/>
</dbReference>
<sequence>MEVERKMTQLWCTEEVYTSEKEGCDEKGDGTAEKPFKTVLQAMRYSKQEPLPTIYVDSKKENERWEVVSQSQLKKVKKLWVREQHKSSDKEKKEAEDAERRERNLEEAKKLVLQQDSSLPAPILFPKYFPRISSVHHNVVFYCSFLAHYSSAVLIALGCVWQTKIRQMGEHVGKRVKIHGWVHRLRRQGKALMFITLRDGTGYLQAVLTDNLCLTYDALVLNTEATVTLYGKLIPAPSGKVVSSSNSTNVWWQVPGGVELHCDYWELMGNAPPGGIDHMLNEESHVEVQLEQRHLMLRGETVSMVAPPFTCPANWCLWQLSKIMAVKFEVLRAFREHYYSRNYKEVVPPTFVSGQVEGGATLFGLDYFGKTVNLTQSSQLYLETLLPSLGDVYCIEKSYRAEASHTRRHLTEFQHVEAECPFITYQDLLDRIEDLIVDVVDRVLKSPVANLVREFNPDFVAPQKPFVRMDYSKAIELLKELDIKKDDGTYYEFGEDIPEMPERKMTDHVNKIIMLCRFPAGIKSFYMSKCPEDVRLTESVDVLVPGVGEVVGGSMRIWDLQELMEGYAREGIDPTDYYWYTDQRKMGTCPHGGYGLGLERFVTWLLNRHHIRDVSTFPRFADRFKP</sequence>
<evidence type="ECO:0000313" key="16">
    <source>
        <dbReference type="Proteomes" id="UP001235939"/>
    </source>
</evidence>
<dbReference type="SUPFAM" id="SSF50249">
    <property type="entry name" value="Nucleic acid-binding proteins"/>
    <property type="match status" value="1"/>
</dbReference>
<dbReference type="InterPro" id="IPR004364">
    <property type="entry name" value="Aa-tRNA-synt_II"/>
</dbReference>
<evidence type="ECO:0000256" key="13">
    <source>
        <dbReference type="SAM" id="Coils"/>
    </source>
</evidence>
<reference evidence="15 16" key="1">
    <citation type="submission" date="2022-01" db="EMBL/GenBank/DDBJ databases">
        <title>A chromosomal length assembly of Cordylochernes scorpioides.</title>
        <authorList>
            <person name="Zeh D."/>
            <person name="Zeh J."/>
        </authorList>
    </citation>
    <scope>NUCLEOTIDE SEQUENCE [LARGE SCALE GENOMIC DNA]</scope>
    <source>
        <strain evidence="15">IN4F17</strain>
        <tissue evidence="15">Whole Body</tissue>
    </source>
</reference>
<evidence type="ECO:0000256" key="10">
    <source>
        <dbReference type="ARBA" id="ARBA00029886"/>
    </source>
</evidence>
<dbReference type="CDD" id="cd04323">
    <property type="entry name" value="AsnRS_cyto_like_N"/>
    <property type="match status" value="1"/>
</dbReference>
<evidence type="ECO:0000256" key="8">
    <source>
        <dbReference type="ARBA" id="ARBA00022917"/>
    </source>
</evidence>
<dbReference type="InterPro" id="IPR004365">
    <property type="entry name" value="NA-bd_OB_tRNA"/>
</dbReference>
<comment type="catalytic activity">
    <reaction evidence="12">
        <text>tRNA(Asn) + L-asparagine + ATP = L-asparaginyl-tRNA(Asn) + AMP + diphosphate + H(+)</text>
        <dbReference type="Rhea" id="RHEA:11180"/>
        <dbReference type="Rhea" id="RHEA-COMP:9659"/>
        <dbReference type="Rhea" id="RHEA-COMP:9674"/>
        <dbReference type="ChEBI" id="CHEBI:15378"/>
        <dbReference type="ChEBI" id="CHEBI:30616"/>
        <dbReference type="ChEBI" id="CHEBI:33019"/>
        <dbReference type="ChEBI" id="CHEBI:58048"/>
        <dbReference type="ChEBI" id="CHEBI:78442"/>
        <dbReference type="ChEBI" id="CHEBI:78515"/>
        <dbReference type="ChEBI" id="CHEBI:456215"/>
        <dbReference type="EC" id="6.1.1.22"/>
    </reaction>
</comment>
<evidence type="ECO:0000256" key="12">
    <source>
        <dbReference type="ARBA" id="ARBA00047844"/>
    </source>
</evidence>
<dbReference type="EC" id="6.1.1.22" evidence="3"/>
<proteinExistence type="inferred from homology"/>
<dbReference type="Pfam" id="PF00152">
    <property type="entry name" value="tRNA-synt_2"/>
    <property type="match status" value="1"/>
</dbReference>
<dbReference type="Gene3D" id="3.30.930.10">
    <property type="entry name" value="Bira Bifunctional Protein, Domain 2"/>
    <property type="match status" value="1"/>
</dbReference>
<evidence type="ECO:0000256" key="5">
    <source>
        <dbReference type="ARBA" id="ARBA00022598"/>
    </source>
</evidence>
<evidence type="ECO:0000256" key="3">
    <source>
        <dbReference type="ARBA" id="ARBA00012816"/>
    </source>
</evidence>
<dbReference type="Gene3D" id="3.30.1910.20">
    <property type="entry name" value="asparaginyl-tRNA synthetase, N-terminal domain"/>
    <property type="match status" value="1"/>
</dbReference>
<keyword evidence="7" id="KW-0067">ATP-binding</keyword>
<protein>
    <recommendedName>
        <fullName evidence="11">Asparagine--tRNA ligase, cytoplasmic</fullName>
        <ecNumber evidence="3">6.1.1.22</ecNumber>
    </recommendedName>
    <alternativeName>
        <fullName evidence="10">Asparaginyl-tRNA synthetase</fullName>
    </alternativeName>
</protein>
<comment type="similarity">
    <text evidence="2">Belongs to the class-II aminoacyl-tRNA synthetase family.</text>
</comment>
<evidence type="ECO:0000259" key="14">
    <source>
        <dbReference type="PROSITE" id="PS50862"/>
    </source>
</evidence>
<dbReference type="Pfam" id="PF01336">
    <property type="entry name" value="tRNA_anti-codon"/>
    <property type="match status" value="1"/>
</dbReference>
<feature type="coiled-coil region" evidence="13">
    <location>
        <begin position="81"/>
        <end position="115"/>
    </location>
</feature>
<evidence type="ECO:0000256" key="9">
    <source>
        <dbReference type="ARBA" id="ARBA00023146"/>
    </source>
</evidence>
<dbReference type="InterPro" id="IPR002312">
    <property type="entry name" value="Asp/Asn-tRNA-synth_IIb"/>
</dbReference>
<name>A0ABY6L7A9_9ARAC</name>
<dbReference type="PANTHER" id="PTHR22594:SF16">
    <property type="entry name" value="ASPARAGINE--TRNA LIGASE, CYTOPLASMIC"/>
    <property type="match status" value="1"/>
</dbReference>
<evidence type="ECO:0000256" key="1">
    <source>
        <dbReference type="ARBA" id="ARBA00004496"/>
    </source>
</evidence>
<gene>
    <name evidence="15" type="ORF">LAZ67_14002905</name>
</gene>
<dbReference type="PROSITE" id="PS50862">
    <property type="entry name" value="AA_TRNA_LIGASE_II"/>
    <property type="match status" value="1"/>
</dbReference>